<dbReference type="SUPFAM" id="SSF56281">
    <property type="entry name" value="Metallo-hydrolase/oxidoreductase"/>
    <property type="match status" value="1"/>
</dbReference>
<keyword evidence="5" id="KW-0862">Zinc</keyword>
<dbReference type="InterPro" id="IPR051013">
    <property type="entry name" value="MBL_superfamily_lactonases"/>
</dbReference>
<dbReference type="InterPro" id="IPR001279">
    <property type="entry name" value="Metallo-B-lactamas"/>
</dbReference>
<reference evidence="8" key="1">
    <citation type="journal article" date="2019" name="Int. J. Syst. Evol. Microbiol.">
        <title>The Global Catalogue of Microorganisms (GCM) 10K type strain sequencing project: providing services to taxonomists for standard genome sequencing and annotation.</title>
        <authorList>
            <consortium name="The Broad Institute Genomics Platform"/>
            <consortium name="The Broad Institute Genome Sequencing Center for Infectious Disease"/>
            <person name="Wu L."/>
            <person name="Ma J."/>
        </authorList>
    </citation>
    <scope>NUCLEOTIDE SEQUENCE [LARGE SCALE GENOMIC DNA]</scope>
    <source>
        <strain evidence="8">JCM 12762</strain>
    </source>
</reference>
<dbReference type="InterPro" id="IPR036866">
    <property type="entry name" value="RibonucZ/Hydroxyglut_hydro"/>
</dbReference>
<keyword evidence="3" id="KW-0479">Metal-binding</keyword>
<accession>A0ABP4G832</accession>
<comment type="cofactor">
    <cofactor evidence="1">
        <name>Zn(2+)</name>
        <dbReference type="ChEBI" id="CHEBI:29105"/>
    </cofactor>
</comment>
<evidence type="ECO:0000259" key="6">
    <source>
        <dbReference type="SMART" id="SM00849"/>
    </source>
</evidence>
<evidence type="ECO:0000313" key="8">
    <source>
        <dbReference type="Proteomes" id="UP001500943"/>
    </source>
</evidence>
<protein>
    <recommendedName>
        <fullName evidence="6">Metallo-beta-lactamase domain-containing protein</fullName>
    </recommendedName>
</protein>
<dbReference type="Proteomes" id="UP001500943">
    <property type="component" value="Unassembled WGS sequence"/>
</dbReference>
<sequence length="286" mass="32082">MCDMRSTEIEETQLVTAEMKVHVLRTGTLEGDLSWFLLRKGDTFIDRYHKDDPRIWSHYPTHAVLIEHPEGRILWDTGLPRNWEEQWAPAGFNDYFPVTEDVNATTGWLDSGLASLELAPEDIDVLVLSHLHYDHVGNARMFDNGKTRIIANNNEIAGVKTIEGTVDGAHLVSEFLGLPLEGTPGDVDLVEGVHLINTPGHTWGTMSLQLDLPNDGTKIFTSDAIYLKDSYGPPIVGSPIVWDNRMWLESVHKLRGIADRTGAELIFGHDKDQIELIKTGPDEFYS</sequence>
<dbReference type="PANTHER" id="PTHR42978:SF2">
    <property type="entry name" value="102 KBASES UNSTABLE REGION: FROM 1 TO 119443"/>
    <property type="match status" value="1"/>
</dbReference>
<dbReference type="SMART" id="SM00849">
    <property type="entry name" value="Lactamase_B"/>
    <property type="match status" value="1"/>
</dbReference>
<dbReference type="Pfam" id="PF00753">
    <property type="entry name" value="Lactamase_B"/>
    <property type="match status" value="1"/>
</dbReference>
<evidence type="ECO:0000256" key="3">
    <source>
        <dbReference type="ARBA" id="ARBA00022723"/>
    </source>
</evidence>
<comment type="caution">
    <text evidence="7">The sequence shown here is derived from an EMBL/GenBank/DDBJ whole genome shotgun (WGS) entry which is preliminary data.</text>
</comment>
<gene>
    <name evidence="7" type="ORF">GCM10009655_12080</name>
</gene>
<keyword evidence="8" id="KW-1185">Reference proteome</keyword>
<evidence type="ECO:0000256" key="2">
    <source>
        <dbReference type="ARBA" id="ARBA00007749"/>
    </source>
</evidence>
<feature type="domain" description="Metallo-beta-lactamase" evidence="6">
    <location>
        <begin position="60"/>
        <end position="269"/>
    </location>
</feature>
<name>A0ABP4G832_9MICO</name>
<keyword evidence="4" id="KW-0378">Hydrolase</keyword>
<proteinExistence type="inferred from homology"/>
<dbReference type="CDD" id="cd07729">
    <property type="entry name" value="AHL_lactonase_MBL-fold"/>
    <property type="match status" value="1"/>
</dbReference>
<organism evidence="7 8">
    <name type="scientific">Rhodoglobus aureus</name>
    <dbReference type="NCBI Taxonomy" id="191497"/>
    <lineage>
        <taxon>Bacteria</taxon>
        <taxon>Bacillati</taxon>
        <taxon>Actinomycetota</taxon>
        <taxon>Actinomycetes</taxon>
        <taxon>Micrococcales</taxon>
        <taxon>Microbacteriaceae</taxon>
        <taxon>Rhodoglobus</taxon>
    </lineage>
</organism>
<dbReference type="EMBL" id="BAAAKW010000023">
    <property type="protein sequence ID" value="GAA1214397.1"/>
    <property type="molecule type" value="Genomic_DNA"/>
</dbReference>
<evidence type="ECO:0000256" key="4">
    <source>
        <dbReference type="ARBA" id="ARBA00022801"/>
    </source>
</evidence>
<evidence type="ECO:0000256" key="1">
    <source>
        <dbReference type="ARBA" id="ARBA00001947"/>
    </source>
</evidence>
<dbReference type="PANTHER" id="PTHR42978">
    <property type="entry name" value="QUORUM-QUENCHING LACTONASE YTNP-RELATED-RELATED"/>
    <property type="match status" value="1"/>
</dbReference>
<comment type="similarity">
    <text evidence="2">Belongs to the metallo-beta-lactamase superfamily.</text>
</comment>
<evidence type="ECO:0000313" key="7">
    <source>
        <dbReference type="EMBL" id="GAA1214397.1"/>
    </source>
</evidence>
<evidence type="ECO:0000256" key="5">
    <source>
        <dbReference type="ARBA" id="ARBA00022833"/>
    </source>
</evidence>
<dbReference type="Gene3D" id="3.60.15.10">
    <property type="entry name" value="Ribonuclease Z/Hydroxyacylglutathione hydrolase-like"/>
    <property type="match status" value="1"/>
</dbReference>